<keyword evidence="2" id="KW-0808">Transferase</keyword>
<dbReference type="AlphaFoldDB" id="A0A5C3MAU8"/>
<name>A0A5C3MAU8_9AGAR</name>
<organism evidence="2 3">
    <name type="scientific">Crucibulum laeve</name>
    <dbReference type="NCBI Taxonomy" id="68775"/>
    <lineage>
        <taxon>Eukaryota</taxon>
        <taxon>Fungi</taxon>
        <taxon>Dikarya</taxon>
        <taxon>Basidiomycota</taxon>
        <taxon>Agaricomycotina</taxon>
        <taxon>Agaricomycetes</taxon>
        <taxon>Agaricomycetidae</taxon>
        <taxon>Agaricales</taxon>
        <taxon>Agaricineae</taxon>
        <taxon>Nidulariaceae</taxon>
        <taxon>Crucibulum</taxon>
    </lineage>
</organism>
<evidence type="ECO:0000259" key="1">
    <source>
        <dbReference type="PROSITE" id="PS50011"/>
    </source>
</evidence>
<reference evidence="2 3" key="1">
    <citation type="journal article" date="2019" name="Nat. Ecol. Evol.">
        <title>Megaphylogeny resolves global patterns of mushroom evolution.</title>
        <authorList>
            <person name="Varga T."/>
            <person name="Krizsan K."/>
            <person name="Foldi C."/>
            <person name="Dima B."/>
            <person name="Sanchez-Garcia M."/>
            <person name="Sanchez-Ramirez S."/>
            <person name="Szollosi G.J."/>
            <person name="Szarkandi J.G."/>
            <person name="Papp V."/>
            <person name="Albert L."/>
            <person name="Andreopoulos W."/>
            <person name="Angelini C."/>
            <person name="Antonin V."/>
            <person name="Barry K.W."/>
            <person name="Bougher N.L."/>
            <person name="Buchanan P."/>
            <person name="Buyck B."/>
            <person name="Bense V."/>
            <person name="Catcheside P."/>
            <person name="Chovatia M."/>
            <person name="Cooper J."/>
            <person name="Damon W."/>
            <person name="Desjardin D."/>
            <person name="Finy P."/>
            <person name="Geml J."/>
            <person name="Haridas S."/>
            <person name="Hughes K."/>
            <person name="Justo A."/>
            <person name="Karasinski D."/>
            <person name="Kautmanova I."/>
            <person name="Kiss B."/>
            <person name="Kocsube S."/>
            <person name="Kotiranta H."/>
            <person name="LaButti K.M."/>
            <person name="Lechner B.E."/>
            <person name="Liimatainen K."/>
            <person name="Lipzen A."/>
            <person name="Lukacs Z."/>
            <person name="Mihaltcheva S."/>
            <person name="Morgado L.N."/>
            <person name="Niskanen T."/>
            <person name="Noordeloos M.E."/>
            <person name="Ohm R.A."/>
            <person name="Ortiz-Santana B."/>
            <person name="Ovrebo C."/>
            <person name="Racz N."/>
            <person name="Riley R."/>
            <person name="Savchenko A."/>
            <person name="Shiryaev A."/>
            <person name="Soop K."/>
            <person name="Spirin V."/>
            <person name="Szebenyi C."/>
            <person name="Tomsovsky M."/>
            <person name="Tulloss R.E."/>
            <person name="Uehling J."/>
            <person name="Grigoriev I.V."/>
            <person name="Vagvolgyi C."/>
            <person name="Papp T."/>
            <person name="Martin F.M."/>
            <person name="Miettinen O."/>
            <person name="Hibbett D.S."/>
            <person name="Nagy L.G."/>
        </authorList>
    </citation>
    <scope>NUCLEOTIDE SEQUENCE [LARGE SCALE GENOMIC DNA]</scope>
    <source>
        <strain evidence="2 3">CBS 166.37</strain>
    </source>
</reference>
<dbReference type="STRING" id="68775.A0A5C3MAU8"/>
<dbReference type="PROSITE" id="PS00108">
    <property type="entry name" value="PROTEIN_KINASE_ST"/>
    <property type="match status" value="1"/>
</dbReference>
<dbReference type="PROSITE" id="PS50011">
    <property type="entry name" value="PROTEIN_KINASE_DOM"/>
    <property type="match status" value="1"/>
</dbReference>
<protein>
    <submittedName>
        <fullName evidence="2">Kinase-like domain-containing protein</fullName>
    </submittedName>
</protein>
<dbReference type="GO" id="GO:0005524">
    <property type="term" value="F:ATP binding"/>
    <property type="evidence" value="ECO:0007669"/>
    <property type="project" value="InterPro"/>
</dbReference>
<evidence type="ECO:0000313" key="2">
    <source>
        <dbReference type="EMBL" id="TFK41745.1"/>
    </source>
</evidence>
<dbReference type="Gene3D" id="1.10.510.10">
    <property type="entry name" value="Transferase(Phosphotransferase) domain 1"/>
    <property type="match status" value="1"/>
</dbReference>
<keyword evidence="2" id="KW-0418">Kinase</keyword>
<dbReference type="InterPro" id="IPR000719">
    <property type="entry name" value="Prot_kinase_dom"/>
</dbReference>
<dbReference type="OrthoDB" id="122279at2759"/>
<dbReference type="SMART" id="SM00220">
    <property type="entry name" value="S_TKc"/>
    <property type="match status" value="1"/>
</dbReference>
<sequence>MINRPMRTRQLHHSLIDSGPQPAVLDIEQERLINTQTIICEQSIMPQNIEGHSETKGTGLECTSRTPTKSILATGGQPNDSILMDVQRRPPNLDNDFTSWSNLLRSLLADKATGRSILRKKGESAQQIIDLLQRVLDYPQLAAPLKRRLLVLLLRLSRKSGLYPKCFTLKQVERGESPMTAGHFGDIWKGKFQSRNVCLKIIKMYEKSRVDHLLAAFSREAIVWGHVSHPNLLPFYGIYHLEDAYGRLCLVSPWMENGNVNEYLERNLNADRLLLVSDVIKGVLYLHDCEIVHGDLKGVNILVGDAGRACVADFGLSAVIDADTMKWTSTESSLHLGGTVRWQAPELITEGEDCFRPTKASDIYAFSCVCYEILTGLLPFYEVLRESTVIYKVTVLGQRPSRPSPKSTHRHIPDLLWLLMEDCWDKIPTERPTARQVATCLFNDIVTDSRPDHDWGGLLPSKLRQAIQLDSDLVCIDVLADLVRAVLTP</sequence>
<dbReference type="PANTHER" id="PTHR44329:SF214">
    <property type="entry name" value="PROTEIN KINASE DOMAIN-CONTAINING PROTEIN"/>
    <property type="match status" value="1"/>
</dbReference>
<dbReference type="InterPro" id="IPR011009">
    <property type="entry name" value="Kinase-like_dom_sf"/>
</dbReference>
<dbReference type="InterPro" id="IPR008271">
    <property type="entry name" value="Ser/Thr_kinase_AS"/>
</dbReference>
<dbReference type="InterPro" id="IPR051681">
    <property type="entry name" value="Ser/Thr_Kinases-Pseudokinases"/>
</dbReference>
<dbReference type="InterPro" id="IPR001245">
    <property type="entry name" value="Ser-Thr/Tyr_kinase_cat_dom"/>
</dbReference>
<dbReference type="Proteomes" id="UP000308652">
    <property type="component" value="Unassembled WGS sequence"/>
</dbReference>
<proteinExistence type="predicted"/>
<dbReference type="PANTHER" id="PTHR44329">
    <property type="entry name" value="SERINE/THREONINE-PROTEIN KINASE TNNI3K-RELATED"/>
    <property type="match status" value="1"/>
</dbReference>
<feature type="domain" description="Protein kinase" evidence="1">
    <location>
        <begin position="173"/>
        <end position="446"/>
    </location>
</feature>
<dbReference type="GO" id="GO:0004674">
    <property type="term" value="F:protein serine/threonine kinase activity"/>
    <property type="evidence" value="ECO:0007669"/>
    <property type="project" value="TreeGrafter"/>
</dbReference>
<accession>A0A5C3MAU8</accession>
<dbReference type="EMBL" id="ML213594">
    <property type="protein sequence ID" value="TFK41745.1"/>
    <property type="molecule type" value="Genomic_DNA"/>
</dbReference>
<keyword evidence="3" id="KW-1185">Reference proteome</keyword>
<dbReference type="Pfam" id="PF07714">
    <property type="entry name" value="PK_Tyr_Ser-Thr"/>
    <property type="match status" value="1"/>
</dbReference>
<dbReference type="SUPFAM" id="SSF56112">
    <property type="entry name" value="Protein kinase-like (PK-like)"/>
    <property type="match status" value="1"/>
</dbReference>
<gene>
    <name evidence="2" type="ORF">BDQ12DRAFT_625792</name>
</gene>
<evidence type="ECO:0000313" key="3">
    <source>
        <dbReference type="Proteomes" id="UP000308652"/>
    </source>
</evidence>